<name>A0A7S1Z3L0_9STRA</name>
<dbReference type="AlphaFoldDB" id="A0A7S1Z3L0"/>
<dbReference type="EMBL" id="HBGN01015251">
    <property type="protein sequence ID" value="CAD9327606.1"/>
    <property type="molecule type" value="Transcribed_RNA"/>
</dbReference>
<reference evidence="3" key="1">
    <citation type="submission" date="2021-01" db="EMBL/GenBank/DDBJ databases">
        <authorList>
            <person name="Corre E."/>
            <person name="Pelletier E."/>
            <person name="Niang G."/>
            <person name="Scheremetjew M."/>
            <person name="Finn R."/>
            <person name="Kale V."/>
            <person name="Holt S."/>
            <person name="Cochrane G."/>
            <person name="Meng A."/>
            <person name="Brown T."/>
            <person name="Cohen L."/>
        </authorList>
    </citation>
    <scope>NUCLEOTIDE SEQUENCE</scope>
    <source>
        <strain evidence="3">Pop2</strain>
    </source>
</reference>
<proteinExistence type="predicted"/>
<keyword evidence="2" id="KW-1133">Transmembrane helix</keyword>
<accession>A0A7S1Z3L0</accession>
<evidence type="ECO:0000256" key="1">
    <source>
        <dbReference type="SAM" id="MobiDB-lite"/>
    </source>
</evidence>
<evidence type="ECO:0008006" key="4">
    <source>
        <dbReference type="Google" id="ProtNLM"/>
    </source>
</evidence>
<evidence type="ECO:0000313" key="3">
    <source>
        <dbReference type="EMBL" id="CAD9327606.1"/>
    </source>
</evidence>
<organism evidence="3">
    <name type="scientific">Ditylum brightwellii</name>
    <dbReference type="NCBI Taxonomy" id="49249"/>
    <lineage>
        <taxon>Eukaryota</taxon>
        <taxon>Sar</taxon>
        <taxon>Stramenopiles</taxon>
        <taxon>Ochrophyta</taxon>
        <taxon>Bacillariophyta</taxon>
        <taxon>Mediophyceae</taxon>
        <taxon>Lithodesmiophycidae</taxon>
        <taxon>Lithodesmiales</taxon>
        <taxon>Lithodesmiaceae</taxon>
        <taxon>Ditylum</taxon>
    </lineage>
</organism>
<feature type="transmembrane region" description="Helical" evidence="2">
    <location>
        <begin position="26"/>
        <end position="45"/>
    </location>
</feature>
<keyword evidence="2" id="KW-0812">Transmembrane</keyword>
<feature type="region of interest" description="Disordered" evidence="1">
    <location>
        <begin position="87"/>
        <end position="108"/>
    </location>
</feature>
<gene>
    <name evidence="3" type="ORF">DBRI1063_LOCUS9782</name>
</gene>
<sequence length="538" mass="59777">MGPSLTQRRGVVQRPKPTKGNIARKVNIFLCVASILCATVIWTSVNKILIGEEIKIQANTGDVGSGISNGISGSELLKEQLNSNTNKDEIKISDNSDGDSNDDNDKEEHKLPKWISDYMQWHREIRAKYPGKALLEDPSAPKVLVRMCLGLCGGLHDRLGQLPMDLYIANQTQRILLIKWIKPHPLEVFLVPPPTGLDWRFPEGMPGWGTNCKTLNECAKQVRNQPSIKRVNGGDRAEVESFDIYLSEQIHNLNGGSLSDTRIVTFDTLHVYKENDDMDKRLADLGETDMLYGTPSFGLIFRSFFQPHPDVQKLIDGVYDELGLVPGQYDAVHCRVRHPKAYPRGAKLKTSDGQEIYTSNADKIGLPFEGDLRDVLVETAVHAVQCAVTLPGVGGNPIYFMSDSNDLVDYITHDIYDDKFKMENAMLFENKESVHSKAAALASSMKLVAREQSIPNAHIDKNKGRKEHEYYGTFVDLYLGINAKCVAHGIGNFATFAARISGTSCVTKHTTEKWGIMTRFDASNTCPLAEPLGDTVKL</sequence>
<evidence type="ECO:0000256" key="2">
    <source>
        <dbReference type="SAM" id="Phobius"/>
    </source>
</evidence>
<keyword evidence="2" id="KW-0472">Membrane</keyword>
<feature type="compositionally biased region" description="Acidic residues" evidence="1">
    <location>
        <begin position="96"/>
        <end position="105"/>
    </location>
</feature>
<protein>
    <recommendedName>
        <fullName evidence="4">O-fucosyltransferase family protein</fullName>
    </recommendedName>
</protein>